<dbReference type="VEuPathDB" id="FungiDB:AeMF1_019165"/>
<dbReference type="PANTHER" id="PTHR44329:SF214">
    <property type="entry name" value="PROTEIN KINASE DOMAIN-CONTAINING PROTEIN"/>
    <property type="match status" value="1"/>
</dbReference>
<dbReference type="InterPro" id="IPR011009">
    <property type="entry name" value="Kinase-like_dom_sf"/>
</dbReference>
<evidence type="ECO:0000313" key="4">
    <source>
        <dbReference type="Proteomes" id="UP000481153"/>
    </source>
</evidence>
<evidence type="ECO:0000313" key="3">
    <source>
        <dbReference type="EMBL" id="KAF0724408.1"/>
    </source>
</evidence>
<feature type="transmembrane region" description="Helical" evidence="1">
    <location>
        <begin position="394"/>
        <end position="416"/>
    </location>
</feature>
<evidence type="ECO:0000256" key="1">
    <source>
        <dbReference type="SAM" id="Phobius"/>
    </source>
</evidence>
<proteinExistence type="predicted"/>
<reference evidence="3 4" key="1">
    <citation type="submission" date="2019-07" db="EMBL/GenBank/DDBJ databases">
        <title>Genomics analysis of Aphanomyces spp. identifies a new class of oomycete effector associated with host adaptation.</title>
        <authorList>
            <person name="Gaulin E."/>
        </authorList>
    </citation>
    <scope>NUCLEOTIDE SEQUENCE [LARGE SCALE GENOMIC DNA]</scope>
    <source>
        <strain evidence="3 4">ATCC 201684</strain>
    </source>
</reference>
<dbReference type="InterPro" id="IPR008271">
    <property type="entry name" value="Ser/Thr_kinase_AS"/>
</dbReference>
<gene>
    <name evidence="3" type="ORF">Ae201684_016888</name>
</gene>
<dbReference type="Gene3D" id="1.10.510.10">
    <property type="entry name" value="Transferase(Phosphotransferase) domain 1"/>
    <property type="match status" value="1"/>
</dbReference>
<dbReference type="Pfam" id="PF00069">
    <property type="entry name" value="Pkinase"/>
    <property type="match status" value="1"/>
</dbReference>
<dbReference type="SUPFAM" id="SSF56112">
    <property type="entry name" value="Protein kinase-like (PK-like)"/>
    <property type="match status" value="1"/>
</dbReference>
<protein>
    <recommendedName>
        <fullName evidence="2">Protein kinase domain-containing protein</fullName>
    </recommendedName>
</protein>
<feature type="domain" description="Protein kinase" evidence="2">
    <location>
        <begin position="468"/>
        <end position="737"/>
    </location>
</feature>
<dbReference type="GO" id="GO:0004674">
    <property type="term" value="F:protein serine/threonine kinase activity"/>
    <property type="evidence" value="ECO:0007669"/>
    <property type="project" value="TreeGrafter"/>
</dbReference>
<dbReference type="SMART" id="SM00220">
    <property type="entry name" value="S_TKc"/>
    <property type="match status" value="1"/>
</dbReference>
<name>A0A6G0WB67_9STRA</name>
<dbReference type="GO" id="GO:0005524">
    <property type="term" value="F:ATP binding"/>
    <property type="evidence" value="ECO:0007669"/>
    <property type="project" value="InterPro"/>
</dbReference>
<keyword evidence="4" id="KW-1185">Reference proteome</keyword>
<dbReference type="PROSITE" id="PS00108">
    <property type="entry name" value="PROTEIN_KINASE_ST"/>
    <property type="match status" value="1"/>
</dbReference>
<keyword evidence="1" id="KW-0472">Membrane</keyword>
<comment type="caution">
    <text evidence="3">The sequence shown here is derived from an EMBL/GenBank/DDBJ whole genome shotgun (WGS) entry which is preliminary data.</text>
</comment>
<dbReference type="EMBL" id="VJMJ01000271">
    <property type="protein sequence ID" value="KAF0724408.1"/>
    <property type="molecule type" value="Genomic_DNA"/>
</dbReference>
<dbReference type="InterPro" id="IPR051681">
    <property type="entry name" value="Ser/Thr_Kinases-Pseudokinases"/>
</dbReference>
<evidence type="ECO:0000259" key="2">
    <source>
        <dbReference type="PROSITE" id="PS50011"/>
    </source>
</evidence>
<dbReference type="Proteomes" id="UP000481153">
    <property type="component" value="Unassembled WGS sequence"/>
</dbReference>
<sequence>MYAPRLWPPAYGRHAFITDVLTDVLFVHRWTIRIEKTMNIVPSDDCYARQVYQPFFPKLKVKKCGKWRNCSYNMTTWQFVGRSGSRFPCIAHSTSQTRNFYQSRPVLRMMLSLRSLIFVLLGVQAATAATISTCPYAKYNRTITADLTLCKQPGAVLCIVDSQCNEVPGKSYSRANLTKDDTRQEVLIILDRADYLASLPSSWDTQVQFYGNGLKSVGNLSMSNVPLLDFQNNSGISYANATFPASMTRISIAQDGLTELPKTIPYGQLAEFYGWENNFTKIENIDFRNANEVKFTSVPTLTSLVNVSFSTKLTKLFFDKSSFTTFLIDNSTYQALLAAATVQILSIDVSKSCVSPNKIMPLKTHSVCVSSTPLIASSTPTPGASTQSSSSSHVGAIVGGVAGGCVIAAFVAWYFIRKNKRLEAAAKEGYTEYGYHQQTVSDNNTTNGTNMMFNMEELALIRLDEQALVKTKSVAQGAYGQVFIGEYKGELVAIKCLLPGKTTKSDVQFLIDEIKLTSQLDSPYVVRTLGASWITPVMLEMVVEWMDRGDLKNVLEETKPANPSVNSTTFSWREKIECLLCIVEGLAYLHSLDIIHRDLKSRNILMDTKKGTKLTDFGTARETTNETMTIGVGTYRWMAPEVLKENYYTVAADIYSLGMVIAELSTHHIPYVDMTNEKGKTLVDTAIMSMVINNSIQPTISPLSPPWLKEMAMQCMSFMPENRPTALQLSATIRKQLKALDG</sequence>
<dbReference type="VEuPathDB" id="FungiDB:AeMF1_004431"/>
<keyword evidence="1" id="KW-1133">Transmembrane helix</keyword>
<dbReference type="PANTHER" id="PTHR44329">
    <property type="entry name" value="SERINE/THREONINE-PROTEIN KINASE TNNI3K-RELATED"/>
    <property type="match status" value="1"/>
</dbReference>
<dbReference type="InterPro" id="IPR000719">
    <property type="entry name" value="Prot_kinase_dom"/>
</dbReference>
<keyword evidence="1" id="KW-0812">Transmembrane</keyword>
<organism evidence="3 4">
    <name type="scientific">Aphanomyces euteiches</name>
    <dbReference type="NCBI Taxonomy" id="100861"/>
    <lineage>
        <taxon>Eukaryota</taxon>
        <taxon>Sar</taxon>
        <taxon>Stramenopiles</taxon>
        <taxon>Oomycota</taxon>
        <taxon>Saprolegniomycetes</taxon>
        <taxon>Saprolegniales</taxon>
        <taxon>Verrucalvaceae</taxon>
        <taxon>Aphanomyces</taxon>
    </lineage>
</organism>
<dbReference type="PROSITE" id="PS50011">
    <property type="entry name" value="PROTEIN_KINASE_DOM"/>
    <property type="match status" value="1"/>
</dbReference>
<accession>A0A6G0WB67</accession>
<dbReference type="AlphaFoldDB" id="A0A6G0WB67"/>
<feature type="transmembrane region" description="Helical" evidence="1">
    <location>
        <begin position="111"/>
        <end position="131"/>
    </location>
</feature>